<dbReference type="AlphaFoldDB" id="A0A507AVN0"/>
<keyword evidence="1" id="KW-0732">Signal</keyword>
<dbReference type="GeneID" id="41974957"/>
<evidence type="ECO:0000256" key="1">
    <source>
        <dbReference type="SAM" id="SignalP"/>
    </source>
</evidence>
<protein>
    <submittedName>
        <fullName evidence="2">Uncharacterized protein</fullName>
    </submittedName>
</protein>
<keyword evidence="3" id="KW-1185">Reference proteome</keyword>
<sequence>MKAILFLVSSLASVLAAADTTSCEPTLVMPPITVTRREPNPTNIGAVETPVVGTYTGTKICTAPECTGKVAPGYAPGHSGVDTPTTLVSSASTTRSTSTPETSATFVTVNSATKVSAIQYIGAASLVACWMVLGA</sequence>
<comment type="caution">
    <text evidence="2">The sequence shown here is derived from an EMBL/GenBank/DDBJ whole genome shotgun (WGS) entry which is preliminary data.</text>
</comment>
<name>A0A507AVN0_9PEZI</name>
<accession>A0A507AVN0</accession>
<reference evidence="2 3" key="1">
    <citation type="submission" date="2019-06" db="EMBL/GenBank/DDBJ databases">
        <title>Draft genome sequence of the filamentous fungus Phialemoniopsis curvata isolated from diesel fuel.</title>
        <authorList>
            <person name="Varaljay V.A."/>
            <person name="Lyon W.J."/>
            <person name="Crouch A.L."/>
            <person name="Drake C.E."/>
            <person name="Hollomon J.M."/>
            <person name="Nadeau L.J."/>
            <person name="Nunn H.S."/>
            <person name="Stevenson B.S."/>
            <person name="Bojanowski C.L."/>
            <person name="Crookes-Goodson W.J."/>
        </authorList>
    </citation>
    <scope>NUCLEOTIDE SEQUENCE [LARGE SCALE GENOMIC DNA]</scope>
    <source>
        <strain evidence="2 3">D216</strain>
    </source>
</reference>
<evidence type="ECO:0000313" key="2">
    <source>
        <dbReference type="EMBL" id="TPX11773.1"/>
    </source>
</evidence>
<organism evidence="2 3">
    <name type="scientific">Thyridium curvatum</name>
    <dbReference type="NCBI Taxonomy" id="1093900"/>
    <lineage>
        <taxon>Eukaryota</taxon>
        <taxon>Fungi</taxon>
        <taxon>Dikarya</taxon>
        <taxon>Ascomycota</taxon>
        <taxon>Pezizomycotina</taxon>
        <taxon>Sordariomycetes</taxon>
        <taxon>Sordariomycetidae</taxon>
        <taxon>Thyridiales</taxon>
        <taxon>Thyridiaceae</taxon>
        <taxon>Thyridium</taxon>
    </lineage>
</organism>
<feature type="signal peptide" evidence="1">
    <location>
        <begin position="1"/>
        <end position="16"/>
    </location>
</feature>
<evidence type="ECO:0000313" key="3">
    <source>
        <dbReference type="Proteomes" id="UP000319257"/>
    </source>
</evidence>
<dbReference type="InParanoid" id="A0A507AVN0"/>
<dbReference type="Proteomes" id="UP000319257">
    <property type="component" value="Unassembled WGS sequence"/>
</dbReference>
<feature type="chain" id="PRO_5021320949" evidence="1">
    <location>
        <begin position="17"/>
        <end position="135"/>
    </location>
</feature>
<dbReference type="EMBL" id="SKBQ01000046">
    <property type="protein sequence ID" value="TPX11773.1"/>
    <property type="molecule type" value="Genomic_DNA"/>
</dbReference>
<gene>
    <name evidence="2" type="ORF">E0L32_007510</name>
</gene>
<proteinExistence type="predicted"/>
<dbReference type="RefSeq" id="XP_030993484.1">
    <property type="nucleotide sequence ID" value="XM_031142262.1"/>
</dbReference>